<dbReference type="CDD" id="cd19437">
    <property type="entry name" value="lipocalin_apoD-like"/>
    <property type="match status" value="1"/>
</dbReference>
<dbReference type="PRINTS" id="PR01219">
    <property type="entry name" value="APOLIPOPROTD"/>
</dbReference>
<comment type="subcellular location">
    <subcellularLocation>
        <location evidence="1">Secreted</location>
    </subcellularLocation>
</comment>
<dbReference type="AlphaFoldDB" id="A0A1A8U4K8"/>
<keyword evidence="8" id="KW-1015">Disulfide bond</keyword>
<dbReference type="PIRSF" id="PIRSF036893">
    <property type="entry name" value="Lipocalin_ApoD"/>
    <property type="match status" value="1"/>
</dbReference>
<evidence type="ECO:0000256" key="5">
    <source>
        <dbReference type="ARBA" id="ARBA00022525"/>
    </source>
</evidence>
<reference evidence="13" key="1">
    <citation type="submission" date="2016-05" db="EMBL/GenBank/DDBJ databases">
        <authorList>
            <person name="Lavstsen T."/>
            <person name="Jespersen J.S."/>
        </authorList>
    </citation>
    <scope>NUCLEOTIDE SEQUENCE</scope>
    <source>
        <tissue evidence="13">Brain</tissue>
    </source>
</reference>
<dbReference type="PROSITE" id="PS00213">
    <property type="entry name" value="LIPOCALIN"/>
    <property type="match status" value="1"/>
</dbReference>
<evidence type="ECO:0000256" key="1">
    <source>
        <dbReference type="ARBA" id="ARBA00004613"/>
    </source>
</evidence>
<proteinExistence type="inferred from homology"/>
<feature type="signal peptide" evidence="11">
    <location>
        <begin position="1"/>
        <end position="29"/>
    </location>
</feature>
<reference evidence="13" key="2">
    <citation type="submission" date="2016-06" db="EMBL/GenBank/DDBJ databases">
        <title>The genome of a short-lived fish provides insights into sex chromosome evolution and the genetic control of aging.</title>
        <authorList>
            <person name="Reichwald K."/>
            <person name="Felder M."/>
            <person name="Petzold A."/>
            <person name="Koch P."/>
            <person name="Groth M."/>
            <person name="Platzer M."/>
        </authorList>
    </citation>
    <scope>NUCLEOTIDE SEQUENCE</scope>
    <source>
        <tissue evidence="13">Brain</tissue>
    </source>
</reference>
<dbReference type="SUPFAM" id="SSF50814">
    <property type="entry name" value="Lipocalins"/>
    <property type="match status" value="1"/>
</dbReference>
<accession>A0A1A8U4K8</accession>
<evidence type="ECO:0000259" key="12">
    <source>
        <dbReference type="Pfam" id="PF08212"/>
    </source>
</evidence>
<keyword evidence="13" id="KW-0449">Lipoprotein</keyword>
<keyword evidence="4" id="KW-0813">Transport</keyword>
<keyword evidence="7" id="KW-0446">Lipid-binding</keyword>
<dbReference type="GO" id="GO:0006629">
    <property type="term" value="P:lipid metabolic process"/>
    <property type="evidence" value="ECO:0007669"/>
    <property type="project" value="TreeGrafter"/>
</dbReference>
<keyword evidence="9" id="KW-0325">Glycoprotein</keyword>
<dbReference type="EMBL" id="HAEJ01001835">
    <property type="protein sequence ID" value="SBS42292.1"/>
    <property type="molecule type" value="Transcribed_RNA"/>
</dbReference>
<evidence type="ECO:0000256" key="7">
    <source>
        <dbReference type="ARBA" id="ARBA00023121"/>
    </source>
</evidence>
<dbReference type="PANTHER" id="PTHR10612">
    <property type="entry name" value="APOLIPOPROTEIN D"/>
    <property type="match status" value="1"/>
</dbReference>
<organism evidence="13">
    <name type="scientific">Nothobranchius furzeri</name>
    <name type="common">Turquoise killifish</name>
    <dbReference type="NCBI Taxonomy" id="105023"/>
    <lineage>
        <taxon>Eukaryota</taxon>
        <taxon>Metazoa</taxon>
        <taxon>Chordata</taxon>
        <taxon>Craniata</taxon>
        <taxon>Vertebrata</taxon>
        <taxon>Euteleostomi</taxon>
        <taxon>Actinopterygii</taxon>
        <taxon>Neopterygii</taxon>
        <taxon>Teleostei</taxon>
        <taxon>Neoteleostei</taxon>
        <taxon>Acanthomorphata</taxon>
        <taxon>Ovalentaria</taxon>
        <taxon>Atherinomorphae</taxon>
        <taxon>Cyprinodontiformes</taxon>
        <taxon>Nothobranchiidae</taxon>
        <taxon>Nothobranchius</taxon>
    </lineage>
</organism>
<keyword evidence="5" id="KW-0964">Secreted</keyword>
<dbReference type="GO" id="GO:0008289">
    <property type="term" value="F:lipid binding"/>
    <property type="evidence" value="ECO:0007669"/>
    <property type="project" value="UniProtKB-KW"/>
</dbReference>
<evidence type="ECO:0000256" key="8">
    <source>
        <dbReference type="ARBA" id="ARBA00023157"/>
    </source>
</evidence>
<dbReference type="InterPro" id="IPR012674">
    <property type="entry name" value="Calycin"/>
</dbReference>
<evidence type="ECO:0000256" key="9">
    <source>
        <dbReference type="ARBA" id="ARBA00023180"/>
    </source>
</evidence>
<dbReference type="Pfam" id="PF08212">
    <property type="entry name" value="Lipocalin_2"/>
    <property type="match status" value="1"/>
</dbReference>
<dbReference type="GO" id="GO:0000302">
    <property type="term" value="P:response to reactive oxygen species"/>
    <property type="evidence" value="ECO:0007669"/>
    <property type="project" value="TreeGrafter"/>
</dbReference>
<dbReference type="InterPro" id="IPR022271">
    <property type="entry name" value="Lipocalin_ApoD"/>
</dbReference>
<protein>
    <recommendedName>
        <fullName evidence="3">Apolipoprotein D</fullName>
    </recommendedName>
</protein>
<dbReference type="GO" id="GO:0042246">
    <property type="term" value="P:tissue regeneration"/>
    <property type="evidence" value="ECO:0007669"/>
    <property type="project" value="InterPro"/>
</dbReference>
<feature type="chain" id="PRO_5013435194" description="Apolipoprotein D" evidence="11">
    <location>
        <begin position="30"/>
        <end position="196"/>
    </location>
</feature>
<comment type="similarity">
    <text evidence="2 11">Belongs to the calycin superfamily. Lipocalin family.</text>
</comment>
<dbReference type="InterPro" id="IPR022272">
    <property type="entry name" value="Lipocalin_CS"/>
</dbReference>
<dbReference type="InterPro" id="IPR000566">
    <property type="entry name" value="Lipocln_cytosolic_FA-bd_dom"/>
</dbReference>
<dbReference type="GO" id="GO:0006869">
    <property type="term" value="P:lipid transport"/>
    <property type="evidence" value="ECO:0007669"/>
    <property type="project" value="InterPro"/>
</dbReference>
<dbReference type="InterPro" id="IPR002969">
    <property type="entry name" value="ApolipopD"/>
</dbReference>
<sequence>MLIIVFVSFPEAVMSAVYLLLLLLPLISAQTTRWGPCPTPQVQPNFNVQQYLGRWYEIEKLPASFERGKCMEANYSLRKDGTIRVVNTQIYKDKVRVAEGTAVIPDVREAAKLGVSFSYFTPYSPYWVLTTDYSSVAVVYSCTDVLRLFHIEYAWILSRSRFLPPETVRYAQELLIKEGIDVFRMKMTDQKNCKDN</sequence>
<feature type="domain" description="Lipocalin/cytosolic fatty-acid binding" evidence="12">
    <location>
        <begin position="47"/>
        <end position="189"/>
    </location>
</feature>
<evidence type="ECO:0000256" key="6">
    <source>
        <dbReference type="ARBA" id="ARBA00022729"/>
    </source>
</evidence>
<evidence type="ECO:0000256" key="11">
    <source>
        <dbReference type="PIRNR" id="PIRNR036893"/>
    </source>
</evidence>
<dbReference type="GO" id="GO:0005576">
    <property type="term" value="C:extracellular region"/>
    <property type="evidence" value="ECO:0007669"/>
    <property type="project" value="UniProtKB-SubCell"/>
</dbReference>
<dbReference type="PRINTS" id="PR02058">
    <property type="entry name" value="APODVERTBRTE"/>
</dbReference>
<gene>
    <name evidence="13" type="primary">APOD</name>
</gene>
<evidence type="ECO:0000313" key="13">
    <source>
        <dbReference type="EMBL" id="SBS42292.1"/>
    </source>
</evidence>
<dbReference type="Gene3D" id="2.40.128.20">
    <property type="match status" value="1"/>
</dbReference>
<evidence type="ECO:0000256" key="3">
    <source>
        <dbReference type="ARBA" id="ARBA00019890"/>
    </source>
</evidence>
<dbReference type="GO" id="GO:0007420">
    <property type="term" value="P:brain development"/>
    <property type="evidence" value="ECO:0007669"/>
    <property type="project" value="InterPro"/>
</dbReference>
<dbReference type="FunFam" id="2.40.128.20:FF:000003">
    <property type="entry name" value="Apolipoprotein D"/>
    <property type="match status" value="1"/>
</dbReference>
<evidence type="ECO:0000256" key="10">
    <source>
        <dbReference type="ARBA" id="ARBA00023283"/>
    </source>
</evidence>
<name>A0A1A8U4K8_NOTFU</name>
<keyword evidence="6 11" id="KW-0732">Signal</keyword>
<evidence type="ECO:0000256" key="4">
    <source>
        <dbReference type="ARBA" id="ARBA00022448"/>
    </source>
</evidence>
<dbReference type="InterPro" id="IPR026222">
    <property type="entry name" value="ApoD_vertbrte"/>
</dbReference>
<keyword evidence="10" id="KW-0873">Pyrrolidone carboxylic acid</keyword>
<dbReference type="GO" id="GO:0005737">
    <property type="term" value="C:cytoplasm"/>
    <property type="evidence" value="ECO:0007669"/>
    <property type="project" value="TreeGrafter"/>
</dbReference>
<dbReference type="PANTHER" id="PTHR10612:SF15">
    <property type="entry name" value="APOLIPOPROTEIN D"/>
    <property type="match status" value="1"/>
</dbReference>
<evidence type="ECO:0000256" key="2">
    <source>
        <dbReference type="ARBA" id="ARBA00006889"/>
    </source>
</evidence>